<reference evidence="1 2" key="1">
    <citation type="submission" date="2020-08" db="EMBL/GenBank/DDBJ databases">
        <title>The genome sequence of Novosphingobium flavum 4Y4.</title>
        <authorList>
            <person name="Liu Y."/>
        </authorList>
    </citation>
    <scope>NUCLEOTIDE SEQUENCE [LARGE SCALE GENOMIC DNA]</scope>
    <source>
        <strain evidence="1 2">4Y4</strain>
    </source>
</reference>
<sequence length="189" mass="20587">MFHAPCHVVRAPRAEVAGLLGTLARVSSRPRYAFMLLTLIAEAADERGRAGPWVDSGGRPVLLRDWLGDALAQMAGRDSQRQDLIERVRAELVRDGLLPPEHQAADRAIALEVASRARASARTNISRSVSELVKGGLLRRHYQGYAVDHVNRGGQRHVVYTLDGPALVLLGKGAPPRAPQQGRQGELPF</sequence>
<dbReference type="EMBL" id="JACLAU010000008">
    <property type="protein sequence ID" value="MBC2651555.1"/>
    <property type="molecule type" value="Genomic_DNA"/>
</dbReference>
<dbReference type="Proteomes" id="UP000520156">
    <property type="component" value="Unassembled WGS sequence"/>
</dbReference>
<dbReference type="RefSeq" id="WP_185682979.1">
    <property type="nucleotide sequence ID" value="NZ_JACLAU010000008.1"/>
</dbReference>
<evidence type="ECO:0000313" key="2">
    <source>
        <dbReference type="Proteomes" id="UP000520156"/>
    </source>
</evidence>
<gene>
    <name evidence="1" type="ORF">H7F49_07555</name>
</gene>
<organism evidence="1 2">
    <name type="scientific">Novosphingobium aerophilum</name>
    <dbReference type="NCBI Taxonomy" id="2839843"/>
    <lineage>
        <taxon>Bacteria</taxon>
        <taxon>Pseudomonadati</taxon>
        <taxon>Pseudomonadota</taxon>
        <taxon>Alphaproteobacteria</taxon>
        <taxon>Sphingomonadales</taxon>
        <taxon>Sphingomonadaceae</taxon>
        <taxon>Novosphingobium</taxon>
    </lineage>
</organism>
<protein>
    <submittedName>
        <fullName evidence="1">Uncharacterized protein</fullName>
    </submittedName>
</protein>
<evidence type="ECO:0000313" key="1">
    <source>
        <dbReference type="EMBL" id="MBC2651555.1"/>
    </source>
</evidence>
<name>A0A7X1F720_9SPHN</name>
<keyword evidence="2" id="KW-1185">Reference proteome</keyword>
<accession>A0A7X1F720</accession>
<dbReference type="AlphaFoldDB" id="A0A7X1F720"/>
<comment type="caution">
    <text evidence="1">The sequence shown here is derived from an EMBL/GenBank/DDBJ whole genome shotgun (WGS) entry which is preliminary data.</text>
</comment>
<proteinExistence type="predicted"/>